<dbReference type="GO" id="GO:0047652">
    <property type="term" value="F:allantoate deiminase activity"/>
    <property type="evidence" value="ECO:0007669"/>
    <property type="project" value="UniProtKB-EC"/>
</dbReference>
<dbReference type="PANTHER" id="PTHR32494:SF19">
    <property type="entry name" value="ALLANTOATE DEIMINASE-RELATED"/>
    <property type="match status" value="1"/>
</dbReference>
<keyword evidence="6" id="KW-0464">Manganese</keyword>
<proteinExistence type="inferred from homology"/>
<evidence type="ECO:0000256" key="5">
    <source>
        <dbReference type="ARBA" id="ARBA00022801"/>
    </source>
</evidence>
<dbReference type="Proteomes" id="UP001237448">
    <property type="component" value="Unassembled WGS sequence"/>
</dbReference>
<dbReference type="SUPFAM" id="SSF55031">
    <property type="entry name" value="Bacterial exopeptidase dimerisation domain"/>
    <property type="match status" value="1"/>
</dbReference>
<dbReference type="NCBIfam" id="TIGR01879">
    <property type="entry name" value="hydantase"/>
    <property type="match status" value="1"/>
</dbReference>
<comment type="caution">
    <text evidence="7">The sequence shown here is derived from an EMBL/GenBank/DDBJ whole genome shotgun (WGS) entry which is preliminary data.</text>
</comment>
<protein>
    <submittedName>
        <fullName evidence="7">Allantoate deiminase</fullName>
        <ecNumber evidence="7">3.5.3.9</ecNumber>
    </submittedName>
</protein>
<dbReference type="PIRSF" id="PIRSF001235">
    <property type="entry name" value="Amidase_carbamoylase"/>
    <property type="match status" value="1"/>
</dbReference>
<reference evidence="7 8" key="1">
    <citation type="submission" date="2023-07" db="EMBL/GenBank/DDBJ databases">
        <title>Genomic Encyclopedia of Type Strains, Phase IV (KMG-IV): sequencing the most valuable type-strain genomes for metagenomic binning, comparative biology and taxonomic classification.</title>
        <authorList>
            <person name="Goeker M."/>
        </authorList>
    </citation>
    <scope>NUCLEOTIDE SEQUENCE [LARGE SCALE GENOMIC DNA]</scope>
    <source>
        <strain evidence="7 8">DSM 5896</strain>
    </source>
</reference>
<dbReference type="CDD" id="cd03884">
    <property type="entry name" value="M20_bAS"/>
    <property type="match status" value="1"/>
</dbReference>
<dbReference type="EMBL" id="JAUSVK010000001">
    <property type="protein sequence ID" value="MDQ0393188.1"/>
    <property type="molecule type" value="Genomic_DNA"/>
</dbReference>
<dbReference type="SUPFAM" id="SSF53187">
    <property type="entry name" value="Zn-dependent exopeptidases"/>
    <property type="match status" value="1"/>
</dbReference>
<keyword evidence="4" id="KW-0479">Metal-binding</keyword>
<evidence type="ECO:0000256" key="2">
    <source>
        <dbReference type="ARBA" id="ARBA00006153"/>
    </source>
</evidence>
<evidence type="ECO:0000313" key="8">
    <source>
        <dbReference type="Proteomes" id="UP001237448"/>
    </source>
</evidence>
<comment type="similarity">
    <text evidence="2">Belongs to the peptidase M20 family.</text>
</comment>
<dbReference type="Gene3D" id="3.40.630.10">
    <property type="entry name" value="Zn peptidases"/>
    <property type="match status" value="1"/>
</dbReference>
<sequence>MADDAFLALGREAERMIRDLAQISAEEGRLIRLYLTPEHRHAADLVGRWMSEAGLDVTEDALGTVRGRLDPAGGGQNAARRLLIGSHIDTVIDAGAYDGTLGVIAGILAVREVVRRHGRMPFGIDVLAFGDEEGSRFPATLLCSEAVAGHFDSAALAVESVDGVRLDDALRRYGKDPARIGEAAYDPEEAAAYVEVHIEQGPVLEQAGEALGVVTAIASQSRHTVTVIGEAGHAGTVPMALRRDALAASAEIALALEGLALGNADDFMVGTVGKMSVLPGATNVIPARVVFTVDLRSQTDARRLEALARLRDEIAAIADRRRVTAWMERTHEVAAKPCDPTLQAGFAGAIAGQGGRAIRLPSGAGHDGQAVGALCPIGMLFVRCRGGISHNPAEFTSVEDMGRAVAALIGFIENFDRSFLAA</sequence>
<dbReference type="NCBIfam" id="NF006775">
    <property type="entry name" value="PRK09290.2-5"/>
    <property type="match status" value="1"/>
</dbReference>
<gene>
    <name evidence="7" type="ORF">J3R73_002980</name>
</gene>
<evidence type="ECO:0000256" key="1">
    <source>
        <dbReference type="ARBA" id="ARBA00001936"/>
    </source>
</evidence>
<dbReference type="PANTHER" id="PTHR32494">
    <property type="entry name" value="ALLANTOATE DEIMINASE-RELATED"/>
    <property type="match status" value="1"/>
</dbReference>
<dbReference type="EC" id="3.5.3.9" evidence="7"/>
<dbReference type="InterPro" id="IPR002933">
    <property type="entry name" value="Peptidase_M20"/>
</dbReference>
<dbReference type="InterPro" id="IPR010158">
    <property type="entry name" value="Amidase_Cbmase"/>
</dbReference>
<evidence type="ECO:0000256" key="3">
    <source>
        <dbReference type="ARBA" id="ARBA00011738"/>
    </source>
</evidence>
<evidence type="ECO:0000256" key="6">
    <source>
        <dbReference type="ARBA" id="ARBA00023211"/>
    </source>
</evidence>
<dbReference type="RefSeq" id="WP_307428142.1">
    <property type="nucleotide sequence ID" value="NZ_JAUSVK010000001.1"/>
</dbReference>
<dbReference type="InterPro" id="IPR036264">
    <property type="entry name" value="Bact_exopeptidase_dim_dom"/>
</dbReference>
<dbReference type="Gene3D" id="3.30.70.360">
    <property type="match status" value="1"/>
</dbReference>
<comment type="cofactor">
    <cofactor evidence="1">
        <name>Mn(2+)</name>
        <dbReference type="ChEBI" id="CHEBI:29035"/>
    </cofactor>
</comment>
<name>A0ABU0FEZ1_9HYPH</name>
<evidence type="ECO:0000256" key="4">
    <source>
        <dbReference type="ARBA" id="ARBA00022723"/>
    </source>
</evidence>
<organism evidence="7 8">
    <name type="scientific">Labrys monachus</name>
    <dbReference type="NCBI Taxonomy" id="217067"/>
    <lineage>
        <taxon>Bacteria</taxon>
        <taxon>Pseudomonadati</taxon>
        <taxon>Pseudomonadota</taxon>
        <taxon>Alphaproteobacteria</taxon>
        <taxon>Hyphomicrobiales</taxon>
        <taxon>Xanthobacteraceae</taxon>
        <taxon>Labrys</taxon>
    </lineage>
</organism>
<keyword evidence="8" id="KW-1185">Reference proteome</keyword>
<dbReference type="Pfam" id="PF01546">
    <property type="entry name" value="Peptidase_M20"/>
    <property type="match status" value="1"/>
</dbReference>
<accession>A0ABU0FEZ1</accession>
<comment type="subunit">
    <text evidence="3">Homodimer.</text>
</comment>
<evidence type="ECO:0000313" key="7">
    <source>
        <dbReference type="EMBL" id="MDQ0393188.1"/>
    </source>
</evidence>
<keyword evidence="5 7" id="KW-0378">Hydrolase</keyword>